<sequence>MIFKGPFQPKPFYDSMIQRDKMRRDEKEEKKEKRREEKRREEKRREEKRREEKRREEKRREEKRQSRESGEVPADWKLANVIPIYKKGKKEDPGNYRPVTHLVDKGKEVDVVFLDFSKALGTVPHSILLDKLSNCEMNRASFVQYIYRSSGASKCTVSKFADDTKLGGAVDSLKGQEALQRDLDRLEHWAIINGMKFDKTKCRILHLTWSNAGHKYKLGEEWLESSPAERDLGVLVDSRLNMSQQCALAAKRANRILGLEKRRLRGNLIALYSFLRRGSGEGGADLFSLVSSDRTRRNGSKLCQGRFRLDIRKHFFTKTVVKHWNRLPREVVDAPSLSVFKRPLDNALNNML</sequence>
<evidence type="ECO:0000313" key="2">
    <source>
        <dbReference type="EMBL" id="KAK4806810.1"/>
    </source>
</evidence>
<comment type="caution">
    <text evidence="2">The sequence shown here is derived from an EMBL/GenBank/DDBJ whole genome shotgun (WGS) entry which is preliminary data.</text>
</comment>
<name>A0AAN7RKS9_MYCAM</name>
<accession>A0AAN7RKS9</accession>
<feature type="region of interest" description="Disordered" evidence="1">
    <location>
        <begin position="1"/>
        <end position="70"/>
    </location>
</feature>
<gene>
    <name evidence="2" type="ORF">QYF61_005606</name>
</gene>
<dbReference type="EMBL" id="JAUNZN010000033">
    <property type="protein sequence ID" value="KAK4806810.1"/>
    <property type="molecule type" value="Genomic_DNA"/>
</dbReference>
<proteinExistence type="predicted"/>
<dbReference type="Proteomes" id="UP001333110">
    <property type="component" value="Unassembled WGS sequence"/>
</dbReference>
<evidence type="ECO:0008006" key="4">
    <source>
        <dbReference type="Google" id="ProtNLM"/>
    </source>
</evidence>
<dbReference type="PANTHER" id="PTHR33332">
    <property type="entry name" value="REVERSE TRANSCRIPTASE DOMAIN-CONTAINING PROTEIN"/>
    <property type="match status" value="1"/>
</dbReference>
<dbReference type="AlphaFoldDB" id="A0AAN7RKS9"/>
<evidence type="ECO:0000256" key="1">
    <source>
        <dbReference type="SAM" id="MobiDB-lite"/>
    </source>
</evidence>
<feature type="compositionally biased region" description="Basic and acidic residues" evidence="1">
    <location>
        <begin position="17"/>
        <end position="70"/>
    </location>
</feature>
<evidence type="ECO:0000313" key="3">
    <source>
        <dbReference type="Proteomes" id="UP001333110"/>
    </source>
</evidence>
<protein>
    <recommendedName>
        <fullName evidence="4">Rna-directed dna polymerase from mobile element jockey-like</fullName>
    </recommendedName>
</protein>
<keyword evidence="3" id="KW-1185">Reference proteome</keyword>
<organism evidence="2 3">
    <name type="scientific">Mycteria americana</name>
    <name type="common">Wood stork</name>
    <dbReference type="NCBI Taxonomy" id="33587"/>
    <lineage>
        <taxon>Eukaryota</taxon>
        <taxon>Metazoa</taxon>
        <taxon>Chordata</taxon>
        <taxon>Craniata</taxon>
        <taxon>Vertebrata</taxon>
        <taxon>Euteleostomi</taxon>
        <taxon>Archelosauria</taxon>
        <taxon>Archosauria</taxon>
        <taxon>Dinosauria</taxon>
        <taxon>Saurischia</taxon>
        <taxon>Theropoda</taxon>
        <taxon>Coelurosauria</taxon>
        <taxon>Aves</taxon>
        <taxon>Neognathae</taxon>
        <taxon>Neoaves</taxon>
        <taxon>Aequornithes</taxon>
        <taxon>Ciconiiformes</taxon>
        <taxon>Ciconiidae</taxon>
        <taxon>Mycteria</taxon>
    </lineage>
</organism>
<reference evidence="2 3" key="1">
    <citation type="journal article" date="2023" name="J. Hered.">
        <title>Chromosome-level genome of the wood stork (Mycteria americana) provides insight into avian chromosome evolution.</title>
        <authorList>
            <person name="Flamio R. Jr."/>
            <person name="Ramstad K.M."/>
        </authorList>
    </citation>
    <scope>NUCLEOTIDE SEQUENCE [LARGE SCALE GENOMIC DNA]</scope>
    <source>
        <strain evidence="2">JAX WOST 10</strain>
    </source>
</reference>